<reference evidence="4 5" key="1">
    <citation type="journal article" date="2020" name="Microb. Ecol.">
        <title>Ecogenomics of the Marine Benthic Filamentous Cyanobacterium Adonisia.</title>
        <authorList>
            <person name="Walter J.M."/>
            <person name="Coutinho F.H."/>
            <person name="Leomil L."/>
            <person name="Hargreaves P.I."/>
            <person name="Campeao M.E."/>
            <person name="Vieira V.V."/>
            <person name="Silva B.S."/>
            <person name="Fistarol G.O."/>
            <person name="Salomon P.S."/>
            <person name="Sawabe T."/>
            <person name="Mino S."/>
            <person name="Hosokawa M."/>
            <person name="Miyashita H."/>
            <person name="Maruyama F."/>
            <person name="van Verk M.C."/>
            <person name="Dutilh B.E."/>
            <person name="Thompson C.C."/>
            <person name="Thompson F.L."/>
        </authorList>
    </citation>
    <scope>NUCLEOTIDE SEQUENCE [LARGE SCALE GENOMIC DNA]</scope>
    <source>
        <strain evidence="4 5">CCMR0081</strain>
    </source>
</reference>
<keyword evidence="5" id="KW-1185">Reference proteome</keyword>
<dbReference type="AlphaFoldDB" id="A0A6M0RK42"/>
<proteinExistence type="predicted"/>
<dbReference type="RefSeq" id="WP_163698107.1">
    <property type="nucleotide sequence ID" value="NZ_QXHD01000004.1"/>
</dbReference>
<protein>
    <submittedName>
        <fullName evidence="4">Sulfotransferase</fullName>
    </submittedName>
</protein>
<evidence type="ECO:0000313" key="4">
    <source>
        <dbReference type="EMBL" id="NEZ56152.1"/>
    </source>
</evidence>
<evidence type="ECO:0000313" key="5">
    <source>
        <dbReference type="Proteomes" id="UP000481033"/>
    </source>
</evidence>
<name>A0A6M0RK42_9CYAN</name>
<sequence>MKNQDIDIFLLMIGSMKCGTTSLFHYLAQHPEISRCRQKEPNFFSNNNSWVRGFDYYKSLWDYDHETHKIALEASTAYTKLPRKTDVVDRIYQIKSEQKVNFKFVYIVRNPIDRIVSHCTHDLQEGWSLKYKQNIVHGIPYPAIEVSKYAMQLDAYHKRFPKEDILIITFDDLKARPQEVLKKICDFAGINSDFDFSDVSKLHNRSKGMMRTNSLWPTFDRYIASPIISYLPSGKQRRAKNAVRKFFTVEEITEKVEFSESQRNFITQELRDDLRKLTQEYGIDISRWGLGV</sequence>
<accession>A0A6M0RK42</accession>
<dbReference type="InterPro" id="IPR037359">
    <property type="entry name" value="NST/OST"/>
</dbReference>
<dbReference type="Proteomes" id="UP000481033">
    <property type="component" value="Unassembled WGS sequence"/>
</dbReference>
<gene>
    <name evidence="4" type="ORF">DXZ20_10790</name>
</gene>
<evidence type="ECO:0000256" key="1">
    <source>
        <dbReference type="ARBA" id="ARBA00022679"/>
    </source>
</evidence>
<evidence type="ECO:0000259" key="3">
    <source>
        <dbReference type="Pfam" id="PF00685"/>
    </source>
</evidence>
<dbReference type="PANTHER" id="PTHR10605:SF56">
    <property type="entry name" value="BIFUNCTIONAL HEPARAN SULFATE N-DEACETYLASE_N-SULFOTRANSFERASE"/>
    <property type="match status" value="1"/>
</dbReference>
<dbReference type="InterPro" id="IPR027417">
    <property type="entry name" value="P-loop_NTPase"/>
</dbReference>
<keyword evidence="2" id="KW-0325">Glycoprotein</keyword>
<comment type="caution">
    <text evidence="4">The sequence shown here is derived from an EMBL/GenBank/DDBJ whole genome shotgun (WGS) entry which is preliminary data.</text>
</comment>
<dbReference type="Gene3D" id="3.40.50.300">
    <property type="entry name" value="P-loop containing nucleotide triphosphate hydrolases"/>
    <property type="match status" value="1"/>
</dbReference>
<evidence type="ECO:0000256" key="2">
    <source>
        <dbReference type="ARBA" id="ARBA00023180"/>
    </source>
</evidence>
<dbReference type="InterPro" id="IPR000863">
    <property type="entry name" value="Sulfotransferase_dom"/>
</dbReference>
<dbReference type="SUPFAM" id="SSF52540">
    <property type="entry name" value="P-loop containing nucleoside triphosphate hydrolases"/>
    <property type="match status" value="1"/>
</dbReference>
<dbReference type="PANTHER" id="PTHR10605">
    <property type="entry name" value="HEPARAN SULFATE SULFOTRANSFERASE"/>
    <property type="match status" value="1"/>
</dbReference>
<dbReference type="Pfam" id="PF00685">
    <property type="entry name" value="Sulfotransfer_1"/>
    <property type="match status" value="1"/>
</dbReference>
<dbReference type="EMBL" id="QXHD01000004">
    <property type="protein sequence ID" value="NEZ56152.1"/>
    <property type="molecule type" value="Genomic_DNA"/>
</dbReference>
<organism evidence="4 5">
    <name type="scientific">Adonisia turfae CCMR0081</name>
    <dbReference type="NCBI Taxonomy" id="2292702"/>
    <lineage>
        <taxon>Bacteria</taxon>
        <taxon>Bacillati</taxon>
        <taxon>Cyanobacteriota</taxon>
        <taxon>Adonisia</taxon>
        <taxon>Adonisia turfae</taxon>
    </lineage>
</organism>
<keyword evidence="1 4" id="KW-0808">Transferase</keyword>
<dbReference type="GO" id="GO:0008146">
    <property type="term" value="F:sulfotransferase activity"/>
    <property type="evidence" value="ECO:0007669"/>
    <property type="project" value="InterPro"/>
</dbReference>
<feature type="domain" description="Sulfotransferase" evidence="3">
    <location>
        <begin position="10"/>
        <end position="199"/>
    </location>
</feature>